<dbReference type="PANTHER" id="PTHR23508">
    <property type="entry name" value="CARBOXYLIC ACID TRANSPORTER PROTEIN HOMOLOG"/>
    <property type="match status" value="1"/>
</dbReference>
<feature type="transmembrane region" description="Helical" evidence="5">
    <location>
        <begin position="451"/>
        <end position="470"/>
    </location>
</feature>
<dbReference type="PANTHER" id="PTHR23508:SF10">
    <property type="entry name" value="CARBOXYLIC ACID TRANSPORTER PROTEIN HOMOLOG"/>
    <property type="match status" value="1"/>
</dbReference>
<feature type="transmembrane region" description="Helical" evidence="5">
    <location>
        <begin position="358"/>
        <end position="379"/>
    </location>
</feature>
<dbReference type="Proteomes" id="UP000559027">
    <property type="component" value="Unassembled WGS sequence"/>
</dbReference>
<dbReference type="InterPro" id="IPR036259">
    <property type="entry name" value="MFS_trans_sf"/>
</dbReference>
<feature type="transmembrane region" description="Helical" evidence="5">
    <location>
        <begin position="490"/>
        <end position="508"/>
    </location>
</feature>
<evidence type="ECO:0000256" key="2">
    <source>
        <dbReference type="ARBA" id="ARBA00022692"/>
    </source>
</evidence>
<evidence type="ECO:0000256" key="1">
    <source>
        <dbReference type="ARBA" id="ARBA00004141"/>
    </source>
</evidence>
<feature type="transmembrane region" description="Helical" evidence="5">
    <location>
        <begin position="317"/>
        <end position="338"/>
    </location>
</feature>
<evidence type="ECO:0000313" key="8">
    <source>
        <dbReference type="Proteomes" id="UP000559027"/>
    </source>
</evidence>
<dbReference type="GO" id="GO:0046943">
    <property type="term" value="F:carboxylic acid transmembrane transporter activity"/>
    <property type="evidence" value="ECO:0007669"/>
    <property type="project" value="TreeGrafter"/>
</dbReference>
<dbReference type="Gene3D" id="1.20.1250.20">
    <property type="entry name" value="MFS general substrate transporter like domains"/>
    <property type="match status" value="2"/>
</dbReference>
<dbReference type="EMBL" id="JAACJO010000004">
    <property type="protein sequence ID" value="KAF5359638.1"/>
    <property type="molecule type" value="Genomic_DNA"/>
</dbReference>
<dbReference type="Pfam" id="PF00083">
    <property type="entry name" value="Sugar_tr"/>
    <property type="match status" value="2"/>
</dbReference>
<keyword evidence="3 5" id="KW-1133">Transmembrane helix</keyword>
<keyword evidence="8" id="KW-1185">Reference proteome</keyword>
<protein>
    <recommendedName>
        <fullName evidence="6">Major facilitator superfamily (MFS) profile domain-containing protein</fullName>
    </recommendedName>
</protein>
<evidence type="ECO:0000313" key="7">
    <source>
        <dbReference type="EMBL" id="KAF5359638.1"/>
    </source>
</evidence>
<name>A0A8H5G756_9AGAR</name>
<feature type="transmembrane region" description="Helical" evidence="5">
    <location>
        <begin position="89"/>
        <end position="109"/>
    </location>
</feature>
<proteinExistence type="predicted"/>
<comment type="subcellular location">
    <subcellularLocation>
        <location evidence="1">Membrane</location>
        <topology evidence="1">Multi-pass membrane protein</topology>
    </subcellularLocation>
</comment>
<feature type="transmembrane region" description="Helical" evidence="5">
    <location>
        <begin position="412"/>
        <end position="430"/>
    </location>
</feature>
<organism evidence="7 8">
    <name type="scientific">Leucocoprinus leucothites</name>
    <dbReference type="NCBI Taxonomy" id="201217"/>
    <lineage>
        <taxon>Eukaryota</taxon>
        <taxon>Fungi</taxon>
        <taxon>Dikarya</taxon>
        <taxon>Basidiomycota</taxon>
        <taxon>Agaricomycotina</taxon>
        <taxon>Agaricomycetes</taxon>
        <taxon>Agaricomycetidae</taxon>
        <taxon>Agaricales</taxon>
        <taxon>Agaricineae</taxon>
        <taxon>Agaricaceae</taxon>
        <taxon>Leucocoprinus</taxon>
    </lineage>
</organism>
<dbReference type="OrthoDB" id="2261376at2759"/>
<feature type="transmembrane region" description="Helical" evidence="5">
    <location>
        <begin position="116"/>
        <end position="135"/>
    </location>
</feature>
<gene>
    <name evidence="7" type="ORF">D9756_003128</name>
</gene>
<dbReference type="SUPFAM" id="SSF103473">
    <property type="entry name" value="MFS general substrate transporter"/>
    <property type="match status" value="1"/>
</dbReference>
<evidence type="ECO:0000259" key="6">
    <source>
        <dbReference type="PROSITE" id="PS50850"/>
    </source>
</evidence>
<evidence type="ECO:0000256" key="3">
    <source>
        <dbReference type="ARBA" id="ARBA00022989"/>
    </source>
</evidence>
<dbReference type="InterPro" id="IPR020846">
    <property type="entry name" value="MFS_dom"/>
</dbReference>
<accession>A0A8H5G756</accession>
<keyword evidence="4 5" id="KW-0472">Membrane</keyword>
<sequence>MVFGSSNSKPGNGLPGPSCLQSSWMSLQFKERIRGVSLIFACGTALFSDGNTMVCSSSKGYANGVISSVNTLLTRIYGDRLEDHNYGTIIRSVTFAGTVVGMVIFGWLSDKVGRKFGMMSAAGIVLLFSGLSAASKGANGSLGGMLSMLSAMRFLLGIGIGAEYPCGSVSASEQSEGPQISKFAQHRWLALATNCMIDLGFVIAAFVPLVLFWMFVHPIYLERREQTFALQIRRQPPSRSVASIFGIRRRSCIAGLPLATEHGRTGTLQERLDETCQDSVSSGVEALLGSACDHLADLLTLTPRWLGSSMISLSIRFVVQLASTIIPLIDELLVQFSIYSSTILDRVTGGNESLTVIFGWNVVINLFYMPGTFGGAFILDYLGPKYTLVVSLLLQAVIGFIMSGLYERLTSHIAAFAVVYGIFLSLGELGPGNCTMILASKTSPTAVRGQFYGVAAAIGKVGAFVGTWAFPPMIDAFGGPKSTKGNTGPFWVGSGLAILSALIALLLLRPMTHDGMIAEDIAFRQYLEENGYDTSSMGLLDGSTTASEVVIDVKAGSFEKV</sequence>
<dbReference type="PROSITE" id="PS50850">
    <property type="entry name" value="MFS"/>
    <property type="match status" value="1"/>
</dbReference>
<keyword evidence="2 5" id="KW-0812">Transmembrane</keyword>
<feature type="domain" description="Major facilitator superfamily (MFS) profile" evidence="6">
    <location>
        <begin position="36"/>
        <end position="512"/>
    </location>
</feature>
<evidence type="ECO:0000256" key="5">
    <source>
        <dbReference type="SAM" id="Phobius"/>
    </source>
</evidence>
<feature type="transmembrane region" description="Helical" evidence="5">
    <location>
        <begin position="188"/>
        <end position="216"/>
    </location>
</feature>
<dbReference type="GO" id="GO:0005886">
    <property type="term" value="C:plasma membrane"/>
    <property type="evidence" value="ECO:0007669"/>
    <property type="project" value="TreeGrafter"/>
</dbReference>
<dbReference type="AlphaFoldDB" id="A0A8H5G756"/>
<feature type="transmembrane region" description="Helical" evidence="5">
    <location>
        <begin position="386"/>
        <end position="406"/>
    </location>
</feature>
<dbReference type="InterPro" id="IPR005828">
    <property type="entry name" value="MFS_sugar_transport-like"/>
</dbReference>
<evidence type="ECO:0000256" key="4">
    <source>
        <dbReference type="ARBA" id="ARBA00023136"/>
    </source>
</evidence>
<comment type="caution">
    <text evidence="7">The sequence shown here is derived from an EMBL/GenBank/DDBJ whole genome shotgun (WGS) entry which is preliminary data.</text>
</comment>
<reference evidence="7 8" key="1">
    <citation type="journal article" date="2020" name="ISME J.">
        <title>Uncovering the hidden diversity of litter-decomposition mechanisms in mushroom-forming fungi.</title>
        <authorList>
            <person name="Floudas D."/>
            <person name="Bentzer J."/>
            <person name="Ahren D."/>
            <person name="Johansson T."/>
            <person name="Persson P."/>
            <person name="Tunlid A."/>
        </authorList>
    </citation>
    <scope>NUCLEOTIDE SEQUENCE [LARGE SCALE GENOMIC DNA]</scope>
    <source>
        <strain evidence="7 8">CBS 146.42</strain>
    </source>
</reference>